<name>A0A494TM15_SPHPE</name>
<keyword evidence="5 6" id="KW-0472">Membrane</keyword>
<dbReference type="InterPro" id="IPR052218">
    <property type="entry name" value="Preflagellin_Peptidase"/>
</dbReference>
<dbReference type="GO" id="GO:0005886">
    <property type="term" value="C:plasma membrane"/>
    <property type="evidence" value="ECO:0007669"/>
    <property type="project" value="UniProtKB-SubCell"/>
</dbReference>
<evidence type="ECO:0000256" key="2">
    <source>
        <dbReference type="ARBA" id="ARBA00022475"/>
    </source>
</evidence>
<dbReference type="Proteomes" id="UP000276254">
    <property type="component" value="Chromosome"/>
</dbReference>
<protein>
    <submittedName>
        <fullName evidence="8">Peptidase</fullName>
    </submittedName>
</protein>
<keyword evidence="2" id="KW-1003">Cell membrane</keyword>
<dbReference type="PANTHER" id="PTHR36506">
    <property type="entry name" value="PREFLAGELLIN PEPTIDASE"/>
    <property type="match status" value="1"/>
</dbReference>
<dbReference type="PANTHER" id="PTHR36506:SF1">
    <property type="entry name" value="PREFLAGELLIN PEPTIDASE"/>
    <property type="match status" value="1"/>
</dbReference>
<dbReference type="GO" id="GO:0004190">
    <property type="term" value="F:aspartic-type endopeptidase activity"/>
    <property type="evidence" value="ECO:0007669"/>
    <property type="project" value="InterPro"/>
</dbReference>
<evidence type="ECO:0000256" key="3">
    <source>
        <dbReference type="ARBA" id="ARBA00022692"/>
    </source>
</evidence>
<evidence type="ECO:0000256" key="5">
    <source>
        <dbReference type="ARBA" id="ARBA00023136"/>
    </source>
</evidence>
<proteinExistence type="predicted"/>
<accession>A0A494TM15</accession>
<gene>
    <name evidence="8" type="ORF">D3Y57_16500</name>
</gene>
<dbReference type="InterPro" id="IPR000045">
    <property type="entry name" value="Prepilin_IV_endopep_pep"/>
</dbReference>
<evidence type="ECO:0000313" key="8">
    <source>
        <dbReference type="EMBL" id="AYJ88073.1"/>
    </source>
</evidence>
<reference evidence="8 9" key="1">
    <citation type="submission" date="2018-09" db="EMBL/GenBank/DDBJ databases">
        <title>Sphingomonas peninsula sp. nov., isolated from fildes peninsula, Antarctic soil.</title>
        <authorList>
            <person name="Yingchao G."/>
        </authorList>
    </citation>
    <scope>NUCLEOTIDE SEQUENCE [LARGE SCALE GENOMIC DNA]</scope>
    <source>
        <strain evidence="8 9">YZ-8</strain>
    </source>
</reference>
<organism evidence="8 9">
    <name type="scientific">Sphingomonas paeninsulae</name>
    <dbReference type="NCBI Taxonomy" id="2319844"/>
    <lineage>
        <taxon>Bacteria</taxon>
        <taxon>Pseudomonadati</taxon>
        <taxon>Pseudomonadota</taxon>
        <taxon>Alphaproteobacteria</taxon>
        <taxon>Sphingomonadales</taxon>
        <taxon>Sphingomonadaceae</taxon>
        <taxon>Sphingomonas</taxon>
    </lineage>
</organism>
<dbReference type="Gene3D" id="1.20.120.1220">
    <property type="match status" value="1"/>
</dbReference>
<evidence type="ECO:0000256" key="6">
    <source>
        <dbReference type="SAM" id="Phobius"/>
    </source>
</evidence>
<feature type="transmembrane region" description="Helical" evidence="6">
    <location>
        <begin position="29"/>
        <end position="47"/>
    </location>
</feature>
<keyword evidence="4 6" id="KW-1133">Transmembrane helix</keyword>
<evidence type="ECO:0000256" key="4">
    <source>
        <dbReference type="ARBA" id="ARBA00022989"/>
    </source>
</evidence>
<feature type="transmembrane region" description="Helical" evidence="6">
    <location>
        <begin position="99"/>
        <end position="119"/>
    </location>
</feature>
<evidence type="ECO:0000256" key="1">
    <source>
        <dbReference type="ARBA" id="ARBA00004651"/>
    </source>
</evidence>
<dbReference type="Pfam" id="PF01478">
    <property type="entry name" value="Peptidase_A24"/>
    <property type="match status" value="1"/>
</dbReference>
<comment type="subcellular location">
    <subcellularLocation>
        <location evidence="1">Cell membrane</location>
        <topology evidence="1">Multi-pass membrane protein</topology>
    </subcellularLocation>
</comment>
<keyword evidence="9" id="KW-1185">Reference proteome</keyword>
<dbReference type="KEGG" id="spha:D3Y57_16500"/>
<keyword evidence="3 6" id="KW-0812">Transmembrane</keyword>
<sequence>MGDLHIMVLAALAVLLIVASITDWFTRTIENWLNLSIAIGAPLWWWANGSALWPDVAIIVAQAAIVFAIFAGLFALGAMGGGDVKMIGALALWFPPLQFLHLISVMAVAGGVLTVAMLIRHKIHNFEGRPEIPYGIAIAFAGLWEIYQTIS</sequence>
<evidence type="ECO:0000313" key="9">
    <source>
        <dbReference type="Proteomes" id="UP000276254"/>
    </source>
</evidence>
<feature type="transmembrane region" description="Helical" evidence="6">
    <location>
        <begin position="59"/>
        <end position="79"/>
    </location>
</feature>
<feature type="domain" description="Prepilin type IV endopeptidase peptidase" evidence="7">
    <location>
        <begin position="11"/>
        <end position="114"/>
    </location>
</feature>
<dbReference type="AlphaFoldDB" id="A0A494TM15"/>
<dbReference type="OrthoDB" id="5329005at2"/>
<dbReference type="EMBL" id="CP032829">
    <property type="protein sequence ID" value="AYJ88073.1"/>
    <property type="molecule type" value="Genomic_DNA"/>
</dbReference>
<evidence type="ECO:0000259" key="7">
    <source>
        <dbReference type="Pfam" id="PF01478"/>
    </source>
</evidence>